<keyword evidence="5" id="KW-0864">Zinc transport</keyword>
<keyword evidence="8 9" id="KW-0472">Membrane</keyword>
<comment type="subcellular location">
    <subcellularLocation>
        <location evidence="1">Membrane</location>
        <topology evidence="1">Multi-pass membrane protein</topology>
    </subcellularLocation>
</comment>
<dbReference type="Gene3D" id="1.20.1510.10">
    <property type="entry name" value="Cation efflux protein transmembrane domain"/>
    <property type="match status" value="1"/>
</dbReference>
<evidence type="ECO:0000259" key="11">
    <source>
        <dbReference type="Pfam" id="PF16916"/>
    </source>
</evidence>
<dbReference type="InterPro" id="IPR027470">
    <property type="entry name" value="Cation_efflux_CTD"/>
</dbReference>
<dbReference type="InterPro" id="IPR058533">
    <property type="entry name" value="Cation_efflux_TM"/>
</dbReference>
<dbReference type="SUPFAM" id="SSF160240">
    <property type="entry name" value="Cation efflux protein cytoplasmic domain-like"/>
    <property type="match status" value="1"/>
</dbReference>
<evidence type="ECO:0000259" key="10">
    <source>
        <dbReference type="Pfam" id="PF01545"/>
    </source>
</evidence>
<dbReference type="GO" id="GO:0005886">
    <property type="term" value="C:plasma membrane"/>
    <property type="evidence" value="ECO:0007669"/>
    <property type="project" value="TreeGrafter"/>
</dbReference>
<feature type="transmembrane region" description="Helical" evidence="9">
    <location>
        <begin position="66"/>
        <end position="90"/>
    </location>
</feature>
<feature type="transmembrane region" description="Helical" evidence="9">
    <location>
        <begin position="141"/>
        <end position="162"/>
    </location>
</feature>
<keyword evidence="6 9" id="KW-1133">Transmembrane helix</keyword>
<evidence type="ECO:0000256" key="6">
    <source>
        <dbReference type="ARBA" id="ARBA00022989"/>
    </source>
</evidence>
<comment type="similarity">
    <text evidence="2">Belongs to the cation diffusion facilitator (CDF) transporter (TC 2.A.4) family. SLC30A subfamily.</text>
</comment>
<proteinExistence type="inferred from homology"/>
<dbReference type="PANTHER" id="PTHR11562:SF17">
    <property type="entry name" value="RE54080P-RELATED"/>
    <property type="match status" value="1"/>
</dbReference>
<dbReference type="NCBIfam" id="TIGR01297">
    <property type="entry name" value="CDF"/>
    <property type="match status" value="1"/>
</dbReference>
<dbReference type="InterPro" id="IPR036837">
    <property type="entry name" value="Cation_efflux_CTD_sf"/>
</dbReference>
<evidence type="ECO:0000256" key="7">
    <source>
        <dbReference type="ARBA" id="ARBA00023065"/>
    </source>
</evidence>
<accession>H6L1B6</accession>
<keyword evidence="13" id="KW-1185">Reference proteome</keyword>
<name>H6L1B6_SAPGL</name>
<evidence type="ECO:0000256" key="5">
    <source>
        <dbReference type="ARBA" id="ARBA00022906"/>
    </source>
</evidence>
<dbReference type="InterPro" id="IPR027469">
    <property type="entry name" value="Cation_efflux_TMD_sf"/>
</dbReference>
<dbReference type="KEGG" id="sgn:SGRA_0718"/>
<dbReference type="SUPFAM" id="SSF161111">
    <property type="entry name" value="Cation efflux protein transmembrane domain-like"/>
    <property type="match status" value="1"/>
</dbReference>
<keyword evidence="3" id="KW-0813">Transport</keyword>
<evidence type="ECO:0000313" key="12">
    <source>
        <dbReference type="EMBL" id="AFC23457.1"/>
    </source>
</evidence>
<sequence>MGRAFLINFSFAILELFGGFWTNSVAILSDALHDFGDSLALGIAWGLERYADKGRTKKYSFGHKRYSVLGALITASILVLGSLGILWAAIARFMAPEASNGLGMLGFAILGMLVNGWAVFSLKDSDSLNAKAVRLHLLEDVMGWLIVFVGSLGIYFFEWYWLDPLMSIVLALYILYNVSKTLGQTFEIFLQATPANIDTDEIKAFLLAEPAVLDLHDLHLWTMDGQSHIFSVHLVVDQAHQQLEDLLPIKAKLEAGLKEKGLSHVTLAFELEGSPCSLADC</sequence>
<evidence type="ECO:0000256" key="2">
    <source>
        <dbReference type="ARBA" id="ARBA00008873"/>
    </source>
</evidence>
<feature type="domain" description="Cation efflux protein transmembrane" evidence="10">
    <location>
        <begin position="4"/>
        <end position="186"/>
    </location>
</feature>
<keyword evidence="4 9" id="KW-0812">Transmembrane</keyword>
<evidence type="ECO:0000256" key="9">
    <source>
        <dbReference type="SAM" id="Phobius"/>
    </source>
</evidence>
<evidence type="ECO:0000256" key="3">
    <source>
        <dbReference type="ARBA" id="ARBA00022448"/>
    </source>
</evidence>
<evidence type="ECO:0000256" key="1">
    <source>
        <dbReference type="ARBA" id="ARBA00004141"/>
    </source>
</evidence>
<dbReference type="GO" id="GO:0005385">
    <property type="term" value="F:zinc ion transmembrane transporter activity"/>
    <property type="evidence" value="ECO:0007669"/>
    <property type="project" value="TreeGrafter"/>
</dbReference>
<dbReference type="STRING" id="984262.SGRA_0718"/>
<evidence type="ECO:0000256" key="4">
    <source>
        <dbReference type="ARBA" id="ARBA00022692"/>
    </source>
</evidence>
<dbReference type="eggNOG" id="COG1230">
    <property type="taxonomic scope" value="Bacteria"/>
</dbReference>
<dbReference type="EMBL" id="CP002831">
    <property type="protein sequence ID" value="AFC23457.1"/>
    <property type="molecule type" value="Genomic_DNA"/>
</dbReference>
<dbReference type="Proteomes" id="UP000007519">
    <property type="component" value="Chromosome"/>
</dbReference>
<dbReference type="AlphaFoldDB" id="H6L1B6"/>
<gene>
    <name evidence="12" type="ordered locus">SGRA_0718</name>
</gene>
<evidence type="ECO:0000256" key="8">
    <source>
        <dbReference type="ARBA" id="ARBA00023136"/>
    </source>
</evidence>
<dbReference type="InterPro" id="IPR050681">
    <property type="entry name" value="CDF/SLC30A"/>
</dbReference>
<dbReference type="PANTHER" id="PTHR11562">
    <property type="entry name" value="CATION EFFLUX PROTEIN/ ZINC TRANSPORTER"/>
    <property type="match status" value="1"/>
</dbReference>
<feature type="domain" description="Cation efflux protein cytoplasmic" evidence="11">
    <location>
        <begin position="195"/>
        <end position="240"/>
    </location>
</feature>
<feature type="transmembrane region" description="Helical" evidence="9">
    <location>
        <begin position="102"/>
        <end position="120"/>
    </location>
</feature>
<dbReference type="HOGENOM" id="CLU_013430_0_0_10"/>
<dbReference type="Pfam" id="PF01545">
    <property type="entry name" value="Cation_efflux"/>
    <property type="match status" value="1"/>
</dbReference>
<organism evidence="12 13">
    <name type="scientific">Saprospira grandis (strain Lewin)</name>
    <dbReference type="NCBI Taxonomy" id="984262"/>
    <lineage>
        <taxon>Bacteria</taxon>
        <taxon>Pseudomonadati</taxon>
        <taxon>Bacteroidota</taxon>
        <taxon>Saprospiria</taxon>
        <taxon>Saprospirales</taxon>
        <taxon>Saprospiraceae</taxon>
        <taxon>Saprospira</taxon>
    </lineage>
</organism>
<dbReference type="InterPro" id="IPR002524">
    <property type="entry name" value="Cation_efflux"/>
</dbReference>
<protein>
    <submittedName>
        <fullName evidence="12">Cation diffusion facilitator family transporter</fullName>
    </submittedName>
</protein>
<keyword evidence="5" id="KW-0862">Zinc</keyword>
<reference evidence="12 13" key="1">
    <citation type="journal article" date="2012" name="Stand. Genomic Sci.">
        <title>Complete genome sequencing and analysis of Saprospira grandis str. Lewin, a predatory marine bacterium.</title>
        <authorList>
            <person name="Saw J.H."/>
            <person name="Yuryev A."/>
            <person name="Kanbe M."/>
            <person name="Hou S."/>
            <person name="Young A.G."/>
            <person name="Aizawa S."/>
            <person name="Alam M."/>
        </authorList>
    </citation>
    <scope>NUCLEOTIDE SEQUENCE [LARGE SCALE GENOMIC DNA]</scope>
    <source>
        <strain evidence="12 13">Lewin</strain>
    </source>
</reference>
<evidence type="ECO:0000313" key="13">
    <source>
        <dbReference type="Proteomes" id="UP000007519"/>
    </source>
</evidence>
<dbReference type="Pfam" id="PF16916">
    <property type="entry name" value="ZT_dimer"/>
    <property type="match status" value="1"/>
</dbReference>
<keyword evidence="7" id="KW-0406">Ion transport</keyword>